<dbReference type="PANTHER" id="PTHR34833:SF1">
    <property type="entry name" value="GENE, 17359-RELATED"/>
    <property type="match status" value="1"/>
</dbReference>
<keyword evidence="3" id="KW-1185">Reference proteome</keyword>
<accession>A0AAV6GAQ4</accession>
<dbReference type="PANTHER" id="PTHR34833">
    <property type="entry name" value="GENE, 17359-RELATED"/>
    <property type="match status" value="1"/>
</dbReference>
<dbReference type="InterPro" id="IPR027814">
    <property type="entry name" value="DUF4562"/>
</dbReference>
<feature type="compositionally biased region" description="Low complexity" evidence="1">
    <location>
        <begin position="7"/>
        <end position="17"/>
    </location>
</feature>
<evidence type="ECO:0000256" key="1">
    <source>
        <dbReference type="SAM" id="MobiDB-lite"/>
    </source>
</evidence>
<reference evidence="2" key="1">
    <citation type="submission" date="2020-10" db="EMBL/GenBank/DDBJ databases">
        <title>Chromosome-scale genome assembly of the Allis shad, Alosa alosa.</title>
        <authorList>
            <person name="Margot Z."/>
            <person name="Christophe K."/>
            <person name="Cabau C."/>
            <person name="Louis A."/>
            <person name="Berthelot C."/>
            <person name="Parey E."/>
            <person name="Roest Crollius H."/>
            <person name="Montfort J."/>
            <person name="Robinson-Rechavi M."/>
            <person name="Bucao C."/>
            <person name="Bouchez O."/>
            <person name="Gislard M."/>
            <person name="Lluch J."/>
            <person name="Milhes M."/>
            <person name="Lampietro C."/>
            <person name="Lopez Roques C."/>
            <person name="Donnadieu C."/>
            <person name="Braasch I."/>
            <person name="Desvignes T."/>
            <person name="Postlethwait J."/>
            <person name="Bobe J."/>
            <person name="Guiguen Y."/>
        </authorList>
    </citation>
    <scope>NUCLEOTIDE SEQUENCE</scope>
    <source>
        <strain evidence="2">M-15738</strain>
        <tissue evidence="2">Blood</tissue>
    </source>
</reference>
<dbReference type="Pfam" id="PF15123">
    <property type="entry name" value="DUF4562"/>
    <property type="match status" value="1"/>
</dbReference>
<evidence type="ECO:0000313" key="3">
    <source>
        <dbReference type="Proteomes" id="UP000823561"/>
    </source>
</evidence>
<protein>
    <submittedName>
        <fullName evidence="2">Uncharacterized protein</fullName>
    </submittedName>
</protein>
<organism evidence="2 3">
    <name type="scientific">Alosa alosa</name>
    <name type="common">allis shad</name>
    <dbReference type="NCBI Taxonomy" id="278164"/>
    <lineage>
        <taxon>Eukaryota</taxon>
        <taxon>Metazoa</taxon>
        <taxon>Chordata</taxon>
        <taxon>Craniata</taxon>
        <taxon>Vertebrata</taxon>
        <taxon>Euteleostomi</taxon>
        <taxon>Actinopterygii</taxon>
        <taxon>Neopterygii</taxon>
        <taxon>Teleostei</taxon>
        <taxon>Clupei</taxon>
        <taxon>Clupeiformes</taxon>
        <taxon>Clupeoidei</taxon>
        <taxon>Clupeidae</taxon>
        <taxon>Alosa</taxon>
    </lineage>
</organism>
<evidence type="ECO:0000313" key="2">
    <source>
        <dbReference type="EMBL" id="KAG5270487.1"/>
    </source>
</evidence>
<feature type="region of interest" description="Disordered" evidence="1">
    <location>
        <begin position="1"/>
        <end position="21"/>
    </location>
</feature>
<name>A0AAV6GAQ4_9TELE</name>
<dbReference type="EMBL" id="JADWDJ010000014">
    <property type="protein sequence ID" value="KAG5270487.1"/>
    <property type="molecule type" value="Genomic_DNA"/>
</dbReference>
<gene>
    <name evidence="2" type="ORF">AALO_G00193200</name>
</gene>
<proteinExistence type="predicted"/>
<sequence>MARVLHNSNPSSPNKSPRYGQRIIFTGPDGVGDYRTKQQDFPRFIGIGPLSPESTGDLNYLFRAAPSAPPPLPKHCYVGGVGWGVQYCGALNGRTLLSDNRFKRGEFRSAVEDRITHRFQNPWFVPPHVLDRQAMGARGRQAWTHSLYDNYCQEENQEFRQLNRKRYAQRKEIGRPSSQPSSVVLPQIVASR</sequence>
<dbReference type="Proteomes" id="UP000823561">
    <property type="component" value="Chromosome 14"/>
</dbReference>
<comment type="caution">
    <text evidence="2">The sequence shown here is derived from an EMBL/GenBank/DDBJ whole genome shotgun (WGS) entry which is preliminary data.</text>
</comment>
<dbReference type="AlphaFoldDB" id="A0AAV6GAQ4"/>